<dbReference type="OMA" id="WPWRSWL"/>
<evidence type="ECO:0000313" key="4">
    <source>
        <dbReference type="Proteomes" id="UP000007431"/>
    </source>
</evidence>
<dbReference type="InterPro" id="IPR012472">
    <property type="entry name" value="MCP1_TM"/>
</dbReference>
<dbReference type="InterPro" id="IPR034804">
    <property type="entry name" value="SQR/QFR_C/D"/>
</dbReference>
<dbReference type="KEGG" id="scm:SCHCO_02640522"/>
<proteinExistence type="predicted"/>
<dbReference type="GO" id="GO:0016020">
    <property type="term" value="C:membrane"/>
    <property type="evidence" value="ECO:0007669"/>
    <property type="project" value="InterPro"/>
</dbReference>
<feature type="domain" description="Mitochondrial adapter protein MCP1 transmembrane" evidence="2">
    <location>
        <begin position="118"/>
        <end position="197"/>
    </location>
</feature>
<protein>
    <recommendedName>
        <fullName evidence="2">Mitochondrial adapter protein MCP1 transmembrane domain-containing protein</fullName>
    </recommendedName>
</protein>
<dbReference type="OrthoDB" id="10259513at2759"/>
<dbReference type="AlphaFoldDB" id="D8QH45"/>
<dbReference type="EMBL" id="GL377312">
    <property type="protein sequence ID" value="EFI92602.1"/>
    <property type="molecule type" value="Genomic_DNA"/>
</dbReference>
<feature type="transmembrane region" description="Helical" evidence="1">
    <location>
        <begin position="205"/>
        <end position="223"/>
    </location>
</feature>
<dbReference type="PANTHER" id="PTHR38409">
    <property type="entry name" value="MDM10-COMPLEMENTING PROTEIN 1"/>
    <property type="match status" value="1"/>
</dbReference>
<keyword evidence="1" id="KW-1133">Transmembrane helix</keyword>
<keyword evidence="1" id="KW-0812">Transmembrane</keyword>
<feature type="transmembrane region" description="Helical" evidence="1">
    <location>
        <begin position="163"/>
        <end position="184"/>
    </location>
</feature>
<evidence type="ECO:0000259" key="2">
    <source>
        <dbReference type="Pfam" id="PF07950"/>
    </source>
</evidence>
<dbReference type="SUPFAM" id="SSF81343">
    <property type="entry name" value="Fumarate reductase respiratory complex transmembrane subunits"/>
    <property type="match status" value="1"/>
</dbReference>
<sequence>MDADNGTPGASPSSKPSTSIKYLTRVIHVTSPFIATFLLVHLAAPISANFGGSSTASNVMLLGREYYQTAMGEKLLVLGPLAAHGLSAIGKRVLSSADRPPRPATSALTLSGIAAAAFLTIHYRTHRVLPTIEAPPILEVGPAELDYEFVKTGLARWPVLNSVLYAGLTAAVAMHIVDGVGILYNVYVKGGRWRAWWPARRTRQIVAGVGVILPVLTGLIALAREPIMTFPSMVARYEAAFRQLALYRVL</sequence>
<dbReference type="VEuPathDB" id="FungiDB:SCHCODRAFT_02640522"/>
<dbReference type="Pfam" id="PF07950">
    <property type="entry name" value="MCP1_TM"/>
    <property type="match status" value="1"/>
</dbReference>
<dbReference type="Gene3D" id="1.20.1300.10">
    <property type="entry name" value="Fumarate reductase/succinate dehydrogenase, transmembrane subunit"/>
    <property type="match status" value="1"/>
</dbReference>
<dbReference type="eggNOG" id="ENOG502SBVX">
    <property type="taxonomic scope" value="Eukaryota"/>
</dbReference>
<reference evidence="3 4" key="1">
    <citation type="journal article" date="2010" name="Nat. Biotechnol.">
        <title>Genome sequence of the model mushroom Schizophyllum commune.</title>
        <authorList>
            <person name="Ohm R.A."/>
            <person name="de Jong J.F."/>
            <person name="Lugones L.G."/>
            <person name="Aerts A."/>
            <person name="Kothe E."/>
            <person name="Stajich J.E."/>
            <person name="de Vries R.P."/>
            <person name="Record E."/>
            <person name="Levasseur A."/>
            <person name="Baker S.E."/>
            <person name="Bartholomew K.A."/>
            <person name="Coutinho P.M."/>
            <person name="Erdmann S."/>
            <person name="Fowler T.J."/>
            <person name="Gathman A.C."/>
            <person name="Lombard V."/>
            <person name="Henrissat B."/>
            <person name="Knabe N."/>
            <person name="Kuees U."/>
            <person name="Lilly W.W."/>
            <person name="Lindquist E."/>
            <person name="Lucas S."/>
            <person name="Magnuson J.K."/>
            <person name="Piumi F."/>
            <person name="Raudaskoski M."/>
            <person name="Salamov A."/>
            <person name="Schmutz J."/>
            <person name="Schwarze F.W.M.R."/>
            <person name="vanKuyk P.A."/>
            <person name="Horton J.S."/>
            <person name="Grigoriev I.V."/>
            <person name="Woesten H.A.B."/>
        </authorList>
    </citation>
    <scope>NUCLEOTIDE SEQUENCE [LARGE SCALE GENOMIC DNA]</scope>
    <source>
        <strain evidence="4">H4-8 / FGSC 9210</strain>
    </source>
</reference>
<dbReference type="GeneID" id="9597277"/>
<evidence type="ECO:0000256" key="1">
    <source>
        <dbReference type="SAM" id="Phobius"/>
    </source>
</evidence>
<accession>D8QH45</accession>
<dbReference type="GO" id="GO:0055088">
    <property type="term" value="P:lipid homeostasis"/>
    <property type="evidence" value="ECO:0007669"/>
    <property type="project" value="InterPro"/>
</dbReference>
<dbReference type="HOGENOM" id="CLU_086446_0_0_1"/>
<feature type="transmembrane region" description="Helical" evidence="1">
    <location>
        <begin position="22"/>
        <end position="44"/>
    </location>
</feature>
<keyword evidence="4" id="KW-1185">Reference proteome</keyword>
<dbReference type="InterPro" id="IPR039960">
    <property type="entry name" value="MCP1"/>
</dbReference>
<organism evidence="4">
    <name type="scientific">Schizophyllum commune (strain H4-8 / FGSC 9210)</name>
    <name type="common">Split gill fungus</name>
    <dbReference type="NCBI Taxonomy" id="578458"/>
    <lineage>
        <taxon>Eukaryota</taxon>
        <taxon>Fungi</taxon>
        <taxon>Dikarya</taxon>
        <taxon>Basidiomycota</taxon>
        <taxon>Agaricomycotina</taxon>
        <taxon>Agaricomycetes</taxon>
        <taxon>Agaricomycetidae</taxon>
        <taxon>Agaricales</taxon>
        <taxon>Schizophyllaceae</taxon>
        <taxon>Schizophyllum</taxon>
    </lineage>
</organism>
<gene>
    <name evidence="3" type="ORF">SCHCODRAFT_79182</name>
</gene>
<name>D8QH45_SCHCM</name>
<keyword evidence="1" id="KW-0472">Membrane</keyword>
<dbReference type="PANTHER" id="PTHR38409:SF1">
    <property type="entry name" value="MITOCHONDRIAL ADAPTER PROTEIN MCP1"/>
    <property type="match status" value="1"/>
</dbReference>
<dbReference type="InParanoid" id="D8QH45"/>
<evidence type="ECO:0000313" key="3">
    <source>
        <dbReference type="EMBL" id="EFI92602.1"/>
    </source>
</evidence>
<dbReference type="RefSeq" id="XP_003027505.1">
    <property type="nucleotide sequence ID" value="XM_003027459.1"/>
</dbReference>
<dbReference type="Proteomes" id="UP000007431">
    <property type="component" value="Unassembled WGS sequence"/>
</dbReference>